<evidence type="ECO:0000313" key="2">
    <source>
        <dbReference type="EMBL" id="CAH1788034.1"/>
    </source>
</evidence>
<feature type="region of interest" description="Disordered" evidence="1">
    <location>
        <begin position="287"/>
        <end position="330"/>
    </location>
</feature>
<gene>
    <name evidence="2" type="ORF">OFUS_LOCUS13640</name>
</gene>
<dbReference type="FunFam" id="2.60.120.10:FF:000107">
    <property type="entry name" value="Potassium voltage-gated channel unc-103"/>
    <property type="match status" value="1"/>
</dbReference>
<feature type="region of interest" description="Disordered" evidence="1">
    <location>
        <begin position="183"/>
        <end position="228"/>
    </location>
</feature>
<evidence type="ECO:0000313" key="3">
    <source>
        <dbReference type="Proteomes" id="UP000749559"/>
    </source>
</evidence>
<dbReference type="InterPro" id="IPR014710">
    <property type="entry name" value="RmlC-like_jellyroll"/>
</dbReference>
<dbReference type="SMART" id="SM00100">
    <property type="entry name" value="cNMP"/>
    <property type="match status" value="1"/>
</dbReference>
<accession>A0A8J1UIL0</accession>
<dbReference type="Proteomes" id="UP000749559">
    <property type="component" value="Unassembled WGS sequence"/>
</dbReference>
<evidence type="ECO:0000256" key="1">
    <source>
        <dbReference type="SAM" id="MobiDB-lite"/>
    </source>
</evidence>
<feature type="region of interest" description="Disordered" evidence="1">
    <location>
        <begin position="241"/>
        <end position="264"/>
    </location>
</feature>
<dbReference type="GO" id="GO:0005886">
    <property type="term" value="C:plasma membrane"/>
    <property type="evidence" value="ECO:0007669"/>
    <property type="project" value="TreeGrafter"/>
</dbReference>
<dbReference type="GO" id="GO:0005242">
    <property type="term" value="F:inward rectifier potassium channel activity"/>
    <property type="evidence" value="ECO:0007669"/>
    <property type="project" value="TreeGrafter"/>
</dbReference>
<dbReference type="InterPro" id="IPR050818">
    <property type="entry name" value="KCNH_animal-type"/>
</dbReference>
<dbReference type="InterPro" id="IPR003967">
    <property type="entry name" value="K_chnl_volt-dep_ERG"/>
</dbReference>
<proteinExistence type="predicted"/>
<dbReference type="SUPFAM" id="SSF51206">
    <property type="entry name" value="cAMP-binding domain-like"/>
    <property type="match status" value="1"/>
</dbReference>
<dbReference type="PANTHER" id="PTHR10217">
    <property type="entry name" value="VOLTAGE AND LIGAND GATED POTASSIUM CHANNEL"/>
    <property type="match status" value="1"/>
</dbReference>
<comment type="caution">
    <text evidence="2">The sequence shown here is derived from an EMBL/GenBank/DDBJ whole genome shotgun (WGS) entry which is preliminary data.</text>
</comment>
<dbReference type="EMBL" id="CAIIXF020000007">
    <property type="protein sequence ID" value="CAH1788034.1"/>
    <property type="molecule type" value="Genomic_DNA"/>
</dbReference>
<protein>
    <submittedName>
        <fullName evidence="2">Uncharacterized protein</fullName>
    </submittedName>
</protein>
<dbReference type="PROSITE" id="PS50042">
    <property type="entry name" value="CNMP_BINDING_3"/>
    <property type="match status" value="1"/>
</dbReference>
<name>A0A8J1UIL0_OWEFU</name>
<dbReference type="Gene3D" id="2.60.120.10">
    <property type="entry name" value="Jelly Rolls"/>
    <property type="match status" value="1"/>
</dbReference>
<dbReference type="InterPro" id="IPR000595">
    <property type="entry name" value="cNMP-bd_dom"/>
</dbReference>
<dbReference type="Pfam" id="PF00027">
    <property type="entry name" value="cNMP_binding"/>
    <property type="match status" value="1"/>
</dbReference>
<dbReference type="InterPro" id="IPR018490">
    <property type="entry name" value="cNMP-bd_dom_sf"/>
</dbReference>
<feature type="compositionally biased region" description="Low complexity" evidence="1">
    <location>
        <begin position="306"/>
        <end position="324"/>
    </location>
</feature>
<dbReference type="OrthoDB" id="432483at2759"/>
<sequence>GIDMNGVLKGFPDCLQADICLHLNRQLLNNCDAFKVASPGCLRVLSMKFRSTHAPPGDTLIHPGDILESLYFIARGSIEILKDDIVMAILGKDDIFGGDILEANQVHGVSKSSYCIRALSYCDLHKIDLDDLQEILDVYPEFAQNFLKSFHVTFNLKHIPGEGEFIHRTASTKMPEETLKFIRQKRPRLQSKGKRGLSRGISPRGIPPPERRRHSHVLDSSDDDTSPGILELSIERSEEKRALQLQDSISGDERNPSLSGSVPTLYSGTSSIIRKRPTSQPVHLKPLLTKATSQSKPHVTTQHGLSPIESISSSTSHIPKSSSSTGPISYHAASPIDYEVHQETIDGNHSTKMSHIDAQLTDITQRMQRFEYNLCTTVDAILEILGHKPKYPHISGPPPSMQHPLNVDRVQRPKTLQVVTKPYKSRTQVQA</sequence>
<dbReference type="PRINTS" id="PR01470">
    <property type="entry name" value="ERGCHANNEL"/>
</dbReference>
<dbReference type="CDD" id="cd00038">
    <property type="entry name" value="CAP_ED"/>
    <property type="match status" value="1"/>
</dbReference>
<dbReference type="GO" id="GO:0042391">
    <property type="term" value="P:regulation of membrane potential"/>
    <property type="evidence" value="ECO:0007669"/>
    <property type="project" value="TreeGrafter"/>
</dbReference>
<feature type="non-terminal residue" evidence="2">
    <location>
        <position position="431"/>
    </location>
</feature>
<feature type="compositionally biased region" description="Basic residues" evidence="1">
    <location>
        <begin position="183"/>
        <end position="197"/>
    </location>
</feature>
<dbReference type="AlphaFoldDB" id="A0A8J1UIL0"/>
<keyword evidence="3" id="KW-1185">Reference proteome</keyword>
<feature type="compositionally biased region" description="Polar residues" evidence="1">
    <location>
        <begin position="290"/>
        <end position="304"/>
    </location>
</feature>
<reference evidence="2" key="1">
    <citation type="submission" date="2022-03" db="EMBL/GenBank/DDBJ databases">
        <authorList>
            <person name="Martin C."/>
        </authorList>
    </citation>
    <scope>NUCLEOTIDE SEQUENCE</scope>
</reference>
<organism evidence="2 3">
    <name type="scientific">Owenia fusiformis</name>
    <name type="common">Polychaete worm</name>
    <dbReference type="NCBI Taxonomy" id="6347"/>
    <lineage>
        <taxon>Eukaryota</taxon>
        <taxon>Metazoa</taxon>
        <taxon>Spiralia</taxon>
        <taxon>Lophotrochozoa</taxon>
        <taxon>Annelida</taxon>
        <taxon>Polychaeta</taxon>
        <taxon>Sedentaria</taxon>
        <taxon>Canalipalpata</taxon>
        <taxon>Sabellida</taxon>
        <taxon>Oweniida</taxon>
        <taxon>Oweniidae</taxon>
        <taxon>Owenia</taxon>
    </lineage>
</organism>
<dbReference type="PANTHER" id="PTHR10217:SF548">
    <property type="entry name" value="GH12235P"/>
    <property type="match status" value="1"/>
</dbReference>